<evidence type="ECO:0000313" key="1">
    <source>
        <dbReference type="EMBL" id="EWS72714.1"/>
    </source>
</evidence>
<dbReference type="GeneID" id="24440806"/>
<dbReference type="InParanoid" id="W7XHS1"/>
<protein>
    <submittedName>
        <fullName evidence="1">AMP-binding enzyme family protein</fullName>
    </submittedName>
</protein>
<dbReference type="eggNOG" id="KOG1256">
    <property type="taxonomic scope" value="Eukaryota"/>
</dbReference>
<name>W7XHS1_TETTS</name>
<dbReference type="KEGG" id="tet:TTHERM_000822109"/>
<organism evidence="1 2">
    <name type="scientific">Tetrahymena thermophila (strain SB210)</name>
    <dbReference type="NCBI Taxonomy" id="312017"/>
    <lineage>
        <taxon>Eukaryota</taxon>
        <taxon>Sar</taxon>
        <taxon>Alveolata</taxon>
        <taxon>Ciliophora</taxon>
        <taxon>Intramacronucleata</taxon>
        <taxon>Oligohymenophorea</taxon>
        <taxon>Hymenostomatida</taxon>
        <taxon>Tetrahymenina</taxon>
        <taxon>Tetrahymenidae</taxon>
        <taxon>Tetrahymena</taxon>
    </lineage>
</organism>
<dbReference type="Proteomes" id="UP000009168">
    <property type="component" value="Unassembled WGS sequence"/>
</dbReference>
<keyword evidence="2" id="KW-1185">Reference proteome</keyword>
<accession>W7XHS1</accession>
<sequence>MPDQILKITKELKIRKTKLEVLCKNQQINQFYLKSVTDLGKKEGLHTFEQAHKVNIEPVSLLFNIKLQAIVSYHKISFQESY</sequence>
<evidence type="ECO:0000313" key="2">
    <source>
        <dbReference type="Proteomes" id="UP000009168"/>
    </source>
</evidence>
<proteinExistence type="predicted"/>
<dbReference type="EMBL" id="GG662544">
    <property type="protein sequence ID" value="EWS72714.1"/>
    <property type="molecule type" value="Genomic_DNA"/>
</dbReference>
<dbReference type="RefSeq" id="XP_012654756.1">
    <property type="nucleotide sequence ID" value="XM_012799302.1"/>
</dbReference>
<gene>
    <name evidence="1" type="ORF">TTHERM_000822109</name>
</gene>
<dbReference type="AlphaFoldDB" id="W7XHS1"/>
<reference evidence="2" key="1">
    <citation type="journal article" date="2006" name="PLoS Biol.">
        <title>Macronuclear genome sequence of the ciliate Tetrahymena thermophila, a model eukaryote.</title>
        <authorList>
            <person name="Eisen J.A."/>
            <person name="Coyne R.S."/>
            <person name="Wu M."/>
            <person name="Wu D."/>
            <person name="Thiagarajan M."/>
            <person name="Wortman J.R."/>
            <person name="Badger J.H."/>
            <person name="Ren Q."/>
            <person name="Amedeo P."/>
            <person name="Jones K.M."/>
            <person name="Tallon L.J."/>
            <person name="Delcher A.L."/>
            <person name="Salzberg S.L."/>
            <person name="Silva J.C."/>
            <person name="Haas B.J."/>
            <person name="Majoros W.H."/>
            <person name="Farzad M."/>
            <person name="Carlton J.M."/>
            <person name="Smith R.K. Jr."/>
            <person name="Garg J."/>
            <person name="Pearlman R.E."/>
            <person name="Karrer K.M."/>
            <person name="Sun L."/>
            <person name="Manning G."/>
            <person name="Elde N.C."/>
            <person name="Turkewitz A.P."/>
            <person name="Asai D.J."/>
            <person name="Wilkes D.E."/>
            <person name="Wang Y."/>
            <person name="Cai H."/>
            <person name="Collins K."/>
            <person name="Stewart B.A."/>
            <person name="Lee S.R."/>
            <person name="Wilamowska K."/>
            <person name="Weinberg Z."/>
            <person name="Ruzzo W.L."/>
            <person name="Wloga D."/>
            <person name="Gaertig J."/>
            <person name="Frankel J."/>
            <person name="Tsao C.-C."/>
            <person name="Gorovsky M.A."/>
            <person name="Keeling P.J."/>
            <person name="Waller R.F."/>
            <person name="Patron N.J."/>
            <person name="Cherry J.M."/>
            <person name="Stover N.A."/>
            <person name="Krieger C.J."/>
            <person name="del Toro C."/>
            <person name="Ryder H.F."/>
            <person name="Williamson S.C."/>
            <person name="Barbeau R.A."/>
            <person name="Hamilton E.P."/>
            <person name="Orias E."/>
        </authorList>
    </citation>
    <scope>NUCLEOTIDE SEQUENCE [LARGE SCALE GENOMIC DNA]</scope>
    <source>
        <strain evidence="2">SB210</strain>
    </source>
</reference>